<sequence>MLESKIENKLKIEVKKRGGMALKFVSPGLAGVPDRIVLMPKGKVAFVELKAPGKKMRVLQLKRKKQLETLGFKVYLIDSFKAVNDFIQEMML</sequence>
<keyword evidence="3" id="KW-0378">Hydrolase</keyword>
<dbReference type="Gene3D" id="3.40.1350.10">
    <property type="match status" value="1"/>
</dbReference>
<dbReference type="Proteomes" id="UP001565220">
    <property type="component" value="Unassembled WGS sequence"/>
</dbReference>
<dbReference type="RefSeq" id="WP_369868431.1">
    <property type="nucleotide sequence ID" value="NZ_JBGFFE010000002.1"/>
</dbReference>
<protein>
    <submittedName>
        <fullName evidence="5">VRR-NUC domain-containing protein</fullName>
    </submittedName>
</protein>
<dbReference type="SMART" id="SM00990">
    <property type="entry name" value="VRR_NUC"/>
    <property type="match status" value="1"/>
</dbReference>
<dbReference type="InterPro" id="IPR011856">
    <property type="entry name" value="tRNA_endonuc-like_dom_sf"/>
</dbReference>
<evidence type="ECO:0000256" key="2">
    <source>
        <dbReference type="ARBA" id="ARBA00022722"/>
    </source>
</evidence>
<organism evidence="5 6">
    <name type="scientific">Clostridium lapidicellarium</name>
    <dbReference type="NCBI Taxonomy" id="3240931"/>
    <lineage>
        <taxon>Bacteria</taxon>
        <taxon>Bacillati</taxon>
        <taxon>Bacillota</taxon>
        <taxon>Clostridia</taxon>
        <taxon>Eubacteriales</taxon>
        <taxon>Clostridiaceae</taxon>
        <taxon>Clostridium</taxon>
    </lineage>
</organism>
<evidence type="ECO:0000313" key="6">
    <source>
        <dbReference type="Proteomes" id="UP001565220"/>
    </source>
</evidence>
<dbReference type="EMBL" id="JBGFFE010000002">
    <property type="protein sequence ID" value="MEY8762499.1"/>
    <property type="molecule type" value="Genomic_DNA"/>
</dbReference>
<evidence type="ECO:0000313" key="5">
    <source>
        <dbReference type="EMBL" id="MEY8762499.1"/>
    </source>
</evidence>
<keyword evidence="2" id="KW-0540">Nuclease</keyword>
<comment type="cofactor">
    <cofactor evidence="1">
        <name>Mg(2+)</name>
        <dbReference type="ChEBI" id="CHEBI:18420"/>
    </cofactor>
</comment>
<evidence type="ECO:0000256" key="1">
    <source>
        <dbReference type="ARBA" id="ARBA00001946"/>
    </source>
</evidence>
<dbReference type="InterPro" id="IPR014883">
    <property type="entry name" value="VRR_NUC"/>
</dbReference>
<feature type="domain" description="VRR-NUC" evidence="4">
    <location>
        <begin position="1"/>
        <end position="81"/>
    </location>
</feature>
<reference evidence="5 6" key="1">
    <citation type="submission" date="2024-08" db="EMBL/GenBank/DDBJ databases">
        <title>Clostridium lapicellarii sp. nov., and Clostridium renhuaiense sp. nov., two species isolated from the mud in a fermentation cellar used for producing sauce-flavour Chinese liquors.</title>
        <authorList>
            <person name="Yang F."/>
            <person name="Wang H."/>
            <person name="Chen L.Q."/>
            <person name="Zhou N."/>
            <person name="Lu J.J."/>
            <person name="Pu X.X."/>
            <person name="Wan B."/>
            <person name="Wang L."/>
            <person name="Liu S.J."/>
        </authorList>
    </citation>
    <scope>NUCLEOTIDE SEQUENCE [LARGE SCALE GENOMIC DNA]</scope>
    <source>
        <strain evidence="5 6">MT-113</strain>
    </source>
</reference>
<keyword evidence="6" id="KW-1185">Reference proteome</keyword>
<accession>A0ABV4DTC6</accession>
<evidence type="ECO:0000259" key="4">
    <source>
        <dbReference type="SMART" id="SM00990"/>
    </source>
</evidence>
<gene>
    <name evidence="5" type="ORF">AB8S09_02380</name>
</gene>
<evidence type="ECO:0000256" key="3">
    <source>
        <dbReference type="ARBA" id="ARBA00022801"/>
    </source>
</evidence>
<proteinExistence type="predicted"/>
<comment type="caution">
    <text evidence="5">The sequence shown here is derived from an EMBL/GenBank/DDBJ whole genome shotgun (WGS) entry which is preliminary data.</text>
</comment>
<name>A0ABV4DTC6_9CLOT</name>